<keyword evidence="2" id="KW-1185">Reference proteome</keyword>
<name>W1MXG4_SCAIO</name>
<comment type="caution">
    <text evidence="1">The sequence shown here is derived from an EMBL/GenBank/DDBJ whole genome shotgun (WGS) entry which is preliminary data.</text>
</comment>
<evidence type="ECO:0000313" key="2">
    <source>
        <dbReference type="Proteomes" id="UP000005777"/>
    </source>
</evidence>
<evidence type="ECO:0000313" key="1">
    <source>
        <dbReference type="EMBL" id="EQW16357.1"/>
    </source>
</evidence>
<proteinExistence type="predicted"/>
<reference evidence="1 2" key="1">
    <citation type="submission" date="2012-01" db="EMBL/GenBank/DDBJ databases">
        <title>The Genome Sequence of Scardovia inopinata F0304.</title>
        <authorList>
            <consortium name="The Broad Institute Genome Sequencing Platform"/>
            <person name="Ward D."/>
            <person name="Earl A."/>
            <person name="Feldgarden M."/>
            <person name="Gevers D."/>
            <person name="Young S."/>
            <person name="Zeng Q."/>
            <person name="Koehrsen M."/>
            <person name="Alvarado L."/>
            <person name="Berlin A.M."/>
            <person name="Borenstein D."/>
            <person name="Chapman S.B."/>
            <person name="Chen Z."/>
            <person name="Engels R."/>
            <person name="Freedman E."/>
            <person name="Gellesch M."/>
            <person name="Goldberg J."/>
            <person name="Griggs A."/>
            <person name="Gujja S."/>
            <person name="Heilman E.R."/>
            <person name="Heiman D.I."/>
            <person name="Hepburn T.A."/>
            <person name="Howarth C."/>
            <person name="Jen D."/>
            <person name="Larson L."/>
            <person name="Mehta T."/>
            <person name="Park D."/>
            <person name="Pearson M."/>
            <person name="Richards J."/>
            <person name="Roberts A."/>
            <person name="Saif S."/>
            <person name="Shea T.D."/>
            <person name="Shenoy N."/>
            <person name="Sisk P."/>
            <person name="Stolte C."/>
            <person name="Sykes S.N."/>
            <person name="Walk T."/>
            <person name="White J."/>
            <person name="Yandava C."/>
            <person name="Izard J."/>
            <person name="Baranova O.V."/>
            <person name="Blanton J.M."/>
            <person name="Tanner A.C."/>
            <person name="Dewhirst F."/>
            <person name="Haas B."/>
            <person name="Nusbaum C."/>
            <person name="Birren B."/>
        </authorList>
    </citation>
    <scope>NUCLEOTIDE SEQUENCE [LARGE SCALE GENOMIC DNA]</scope>
    <source>
        <strain evidence="1 2">F0304</strain>
    </source>
</reference>
<accession>W1MXG4</accession>
<dbReference type="AlphaFoldDB" id="W1MXG4"/>
<dbReference type="Proteomes" id="UP000005777">
    <property type="component" value="Unassembled WGS sequence"/>
</dbReference>
<dbReference type="HOGENOM" id="CLU_2439070_0_0_11"/>
<dbReference type="RefSeq" id="WP_040590679.1">
    <property type="nucleotide sequence ID" value="NZ_GG770225.1"/>
</dbReference>
<gene>
    <name evidence="1" type="ORF">HMPREF9020_01533</name>
</gene>
<sequence length="90" mass="10405">MDGRNRGRIHPWHLSNLPVDDYREEANNEHKNLKIWTSDKDEKGCRRSAETRVILGESTGADMDNKKHDLIVSFVYAIIGMGADRGYFWV</sequence>
<protein>
    <submittedName>
        <fullName evidence="1">Uncharacterized protein</fullName>
    </submittedName>
</protein>
<dbReference type="EMBL" id="ADCX01000004">
    <property type="protein sequence ID" value="EQW16357.1"/>
    <property type="molecule type" value="Genomic_DNA"/>
</dbReference>
<organism evidence="1 2">
    <name type="scientific">Scardovia inopinata F0304</name>
    <dbReference type="NCBI Taxonomy" id="641146"/>
    <lineage>
        <taxon>Bacteria</taxon>
        <taxon>Bacillati</taxon>
        <taxon>Actinomycetota</taxon>
        <taxon>Actinomycetes</taxon>
        <taxon>Bifidobacteriales</taxon>
        <taxon>Bifidobacteriaceae</taxon>
        <taxon>Scardovia</taxon>
    </lineage>
</organism>